<dbReference type="EMBL" id="JACCAC010000001">
    <property type="protein sequence ID" value="NYG54603.1"/>
    <property type="molecule type" value="Genomic_DNA"/>
</dbReference>
<name>A0A7Y9RTJ5_9ACTN</name>
<reference evidence="14 15" key="1">
    <citation type="submission" date="2020-07" db="EMBL/GenBank/DDBJ databases">
        <title>Sequencing the genomes of 1000 actinobacteria strains.</title>
        <authorList>
            <person name="Klenk H.-P."/>
        </authorList>
    </citation>
    <scope>NUCLEOTIDE SEQUENCE [LARGE SCALE GENOMIC DNA]</scope>
    <source>
        <strain evidence="14 15">DSM 24552</strain>
    </source>
</reference>
<feature type="domain" description="DAGKc" evidence="13">
    <location>
        <begin position="11"/>
        <end position="140"/>
    </location>
</feature>
<comment type="similarity">
    <text evidence="2">Belongs to the diacylglycerol/lipid kinase family.</text>
</comment>
<evidence type="ECO:0000256" key="5">
    <source>
        <dbReference type="ARBA" id="ARBA00022723"/>
    </source>
</evidence>
<dbReference type="InterPro" id="IPR050187">
    <property type="entry name" value="Lipid_Phosphate_FormReg"/>
</dbReference>
<dbReference type="PANTHER" id="PTHR12358:SF106">
    <property type="entry name" value="LIPID KINASE YEGS"/>
    <property type="match status" value="1"/>
</dbReference>
<evidence type="ECO:0000256" key="1">
    <source>
        <dbReference type="ARBA" id="ARBA00001946"/>
    </source>
</evidence>
<accession>A0A7Y9RTJ5</accession>
<evidence type="ECO:0000313" key="15">
    <source>
        <dbReference type="Proteomes" id="UP000544110"/>
    </source>
</evidence>
<keyword evidence="12" id="KW-1208">Phospholipid metabolism</keyword>
<evidence type="ECO:0000256" key="9">
    <source>
        <dbReference type="ARBA" id="ARBA00022842"/>
    </source>
</evidence>
<dbReference type="GO" id="GO:0005886">
    <property type="term" value="C:plasma membrane"/>
    <property type="evidence" value="ECO:0007669"/>
    <property type="project" value="TreeGrafter"/>
</dbReference>
<dbReference type="NCBIfam" id="TIGR00147">
    <property type="entry name" value="YegS/Rv2252/BmrU family lipid kinase"/>
    <property type="match status" value="1"/>
</dbReference>
<dbReference type="PANTHER" id="PTHR12358">
    <property type="entry name" value="SPHINGOSINE KINASE"/>
    <property type="match status" value="1"/>
</dbReference>
<keyword evidence="9" id="KW-0460">Magnesium</keyword>
<dbReference type="NCBIfam" id="NF009604">
    <property type="entry name" value="PRK13057.1"/>
    <property type="match status" value="1"/>
</dbReference>
<dbReference type="Pfam" id="PF00781">
    <property type="entry name" value="DAGK_cat"/>
    <property type="match status" value="1"/>
</dbReference>
<evidence type="ECO:0000256" key="10">
    <source>
        <dbReference type="ARBA" id="ARBA00023098"/>
    </source>
</evidence>
<comment type="caution">
    <text evidence="14">The sequence shown here is derived from an EMBL/GenBank/DDBJ whole genome shotgun (WGS) entry which is preliminary data.</text>
</comment>
<dbReference type="InterPro" id="IPR001206">
    <property type="entry name" value="Diacylglycerol_kinase_cat_dom"/>
</dbReference>
<dbReference type="InterPro" id="IPR016064">
    <property type="entry name" value="NAD/diacylglycerol_kinase_sf"/>
</dbReference>
<dbReference type="InterPro" id="IPR017438">
    <property type="entry name" value="ATP-NAD_kinase_N"/>
</dbReference>
<evidence type="ECO:0000256" key="8">
    <source>
        <dbReference type="ARBA" id="ARBA00022840"/>
    </source>
</evidence>
<proteinExistence type="inferred from homology"/>
<dbReference type="SMART" id="SM00046">
    <property type="entry name" value="DAGKc"/>
    <property type="match status" value="1"/>
</dbReference>
<dbReference type="SUPFAM" id="SSF111331">
    <property type="entry name" value="NAD kinase/diacylglycerol kinase-like"/>
    <property type="match status" value="1"/>
</dbReference>
<dbReference type="InterPro" id="IPR045540">
    <property type="entry name" value="YegS/DAGK_C"/>
</dbReference>
<keyword evidence="4" id="KW-0808">Transferase</keyword>
<evidence type="ECO:0000259" key="13">
    <source>
        <dbReference type="PROSITE" id="PS50146"/>
    </source>
</evidence>
<dbReference type="Gene3D" id="3.40.50.10330">
    <property type="entry name" value="Probable inorganic polyphosphate/atp-NAD kinase, domain 1"/>
    <property type="match status" value="1"/>
</dbReference>
<evidence type="ECO:0000256" key="11">
    <source>
        <dbReference type="ARBA" id="ARBA00023209"/>
    </source>
</evidence>
<dbReference type="GO" id="GO:0004143">
    <property type="term" value="F:ATP-dependent diacylglycerol kinase activity"/>
    <property type="evidence" value="ECO:0007669"/>
    <property type="project" value="TreeGrafter"/>
</dbReference>
<dbReference type="InterPro" id="IPR005218">
    <property type="entry name" value="Diacylglycerol/lipid_kinase"/>
</dbReference>
<keyword evidence="6" id="KW-0547">Nucleotide-binding</keyword>
<dbReference type="Gene3D" id="2.60.200.40">
    <property type="match status" value="1"/>
</dbReference>
<keyword evidence="11" id="KW-0594">Phospholipid biosynthesis</keyword>
<dbReference type="Pfam" id="PF19279">
    <property type="entry name" value="YegS_C"/>
    <property type="match status" value="1"/>
</dbReference>
<keyword evidence="7 14" id="KW-0418">Kinase</keyword>
<keyword evidence="15" id="KW-1185">Reference proteome</keyword>
<dbReference type="AlphaFoldDB" id="A0A7Y9RTJ5"/>
<evidence type="ECO:0000256" key="2">
    <source>
        <dbReference type="ARBA" id="ARBA00005983"/>
    </source>
</evidence>
<keyword evidence="5" id="KW-0479">Metal-binding</keyword>
<comment type="cofactor">
    <cofactor evidence="1">
        <name>Mg(2+)</name>
        <dbReference type="ChEBI" id="CHEBI:18420"/>
    </cofactor>
</comment>
<keyword evidence="10" id="KW-0443">Lipid metabolism</keyword>
<sequence>MPPHLPLTPLHPGAAVALVVNAGSRRGAAALPDVRRLLATAGPRRLDVHPVVRGADLRPALEAAVAGGPDLLVVGGGDGTVGCAADLVAGTDVPLGVLPLGTANDFARTLAVPTDVASAVDALRTGHVVDVDLGRADGRVFLNVASLGLSVGVTQRLTARAKRWLGPAAYPAATLAAYRHHRPFAARLDFPGGDHAPLALDDLLQVAVGNGVHYGGGNAVSPTASVDDHLLDVYAIVRGRLRDHVSIARFLRDGSFVEHERVVHLTTRAVTVSTDRPMPVNLDGELAAGTPTAFAVERNALHVVVPAHSTAARLDGRDGPR</sequence>
<organism evidence="14 15">
    <name type="scientific">Nocardioides perillae</name>
    <dbReference type="NCBI Taxonomy" id="1119534"/>
    <lineage>
        <taxon>Bacteria</taxon>
        <taxon>Bacillati</taxon>
        <taxon>Actinomycetota</taxon>
        <taxon>Actinomycetes</taxon>
        <taxon>Propionibacteriales</taxon>
        <taxon>Nocardioidaceae</taxon>
        <taxon>Nocardioides</taxon>
    </lineage>
</organism>
<evidence type="ECO:0000256" key="6">
    <source>
        <dbReference type="ARBA" id="ARBA00022741"/>
    </source>
</evidence>
<protein>
    <submittedName>
        <fullName evidence="14">YegS/Rv2252/BmrU family lipid kinase</fullName>
    </submittedName>
</protein>
<keyword evidence="3" id="KW-0444">Lipid biosynthesis</keyword>
<keyword evidence="8" id="KW-0067">ATP-binding</keyword>
<dbReference type="GO" id="GO:0046872">
    <property type="term" value="F:metal ion binding"/>
    <property type="evidence" value="ECO:0007669"/>
    <property type="project" value="UniProtKB-KW"/>
</dbReference>
<gene>
    <name evidence="14" type="ORF">BJ989_000907</name>
</gene>
<evidence type="ECO:0000256" key="4">
    <source>
        <dbReference type="ARBA" id="ARBA00022679"/>
    </source>
</evidence>
<evidence type="ECO:0000256" key="3">
    <source>
        <dbReference type="ARBA" id="ARBA00022516"/>
    </source>
</evidence>
<evidence type="ECO:0000256" key="12">
    <source>
        <dbReference type="ARBA" id="ARBA00023264"/>
    </source>
</evidence>
<evidence type="ECO:0000313" key="14">
    <source>
        <dbReference type="EMBL" id="NYG54603.1"/>
    </source>
</evidence>
<evidence type="ECO:0000256" key="7">
    <source>
        <dbReference type="ARBA" id="ARBA00022777"/>
    </source>
</evidence>
<dbReference type="RefSeq" id="WP_179517194.1">
    <property type="nucleotide sequence ID" value="NZ_JACCAC010000001.1"/>
</dbReference>
<dbReference type="PROSITE" id="PS50146">
    <property type="entry name" value="DAGK"/>
    <property type="match status" value="1"/>
</dbReference>
<dbReference type="GO" id="GO:0005524">
    <property type="term" value="F:ATP binding"/>
    <property type="evidence" value="ECO:0007669"/>
    <property type="project" value="UniProtKB-KW"/>
</dbReference>
<dbReference type="Proteomes" id="UP000544110">
    <property type="component" value="Unassembled WGS sequence"/>
</dbReference>
<dbReference type="GO" id="GO:0008654">
    <property type="term" value="P:phospholipid biosynthetic process"/>
    <property type="evidence" value="ECO:0007669"/>
    <property type="project" value="UniProtKB-KW"/>
</dbReference>